<dbReference type="PANTHER" id="PTHR18914:SF33">
    <property type="entry name" value="RE47911P-RELATED"/>
    <property type="match status" value="1"/>
</dbReference>
<name>B4MIY9_DROWI</name>
<dbReference type="EMBL" id="CH963719">
    <property type="protein sequence ID" value="EDW72078.1"/>
    <property type="molecule type" value="Genomic_DNA"/>
</dbReference>
<evidence type="ECO:0000256" key="2">
    <source>
        <dbReference type="ARBA" id="ARBA00022490"/>
    </source>
</evidence>
<dbReference type="GO" id="GO:0016342">
    <property type="term" value="C:catenin complex"/>
    <property type="evidence" value="ECO:0007669"/>
    <property type="project" value="TreeGrafter"/>
</dbReference>
<dbReference type="GO" id="GO:0005912">
    <property type="term" value="C:adherens junction"/>
    <property type="evidence" value="ECO:0007669"/>
    <property type="project" value="TreeGrafter"/>
</dbReference>
<evidence type="ECO:0000313" key="4">
    <source>
        <dbReference type="EMBL" id="EDW72078.1"/>
    </source>
</evidence>
<dbReference type="Gene3D" id="1.20.120.810">
    <property type="entry name" value="Vinculin, Vh2 four-helix bundle"/>
    <property type="match status" value="1"/>
</dbReference>
<dbReference type="PANTHER" id="PTHR18914">
    <property type="entry name" value="ALPHA CATENIN"/>
    <property type="match status" value="1"/>
</dbReference>
<dbReference type="HOGENOM" id="CLU_030377_0_0_1"/>
<dbReference type="SMR" id="B4MIY9"/>
<keyword evidence="5" id="KW-1185">Reference proteome</keyword>
<dbReference type="GO" id="GO:0016477">
    <property type="term" value="P:cell migration"/>
    <property type="evidence" value="ECO:0007669"/>
    <property type="project" value="TreeGrafter"/>
</dbReference>
<dbReference type="GO" id="GO:0007349">
    <property type="term" value="P:cellularization"/>
    <property type="evidence" value="ECO:0007669"/>
    <property type="project" value="EnsemblMetazoa"/>
</dbReference>
<dbReference type="GO" id="GO:0098609">
    <property type="term" value="P:cell-cell adhesion"/>
    <property type="evidence" value="ECO:0007669"/>
    <property type="project" value="TreeGrafter"/>
</dbReference>
<dbReference type="OrthoDB" id="6342160at2759"/>
<evidence type="ECO:0000256" key="1">
    <source>
        <dbReference type="ARBA" id="ARBA00004496"/>
    </source>
</evidence>
<dbReference type="InterPro" id="IPR008837">
    <property type="entry name" value="Serendipity_A"/>
</dbReference>
<dbReference type="AlphaFoldDB" id="B4MIY9"/>
<reference evidence="4 5" key="1">
    <citation type="journal article" date="2007" name="Nature">
        <title>Evolution of genes and genomes on the Drosophila phylogeny.</title>
        <authorList>
            <consortium name="Drosophila 12 Genomes Consortium"/>
            <person name="Clark A.G."/>
            <person name="Eisen M.B."/>
            <person name="Smith D.R."/>
            <person name="Bergman C.M."/>
            <person name="Oliver B."/>
            <person name="Markow T.A."/>
            <person name="Kaufman T.C."/>
            <person name="Kellis M."/>
            <person name="Gelbart W."/>
            <person name="Iyer V.N."/>
            <person name="Pollard D.A."/>
            <person name="Sackton T.B."/>
            <person name="Larracuente A.M."/>
            <person name="Singh N.D."/>
            <person name="Abad J.P."/>
            <person name="Abt D.N."/>
            <person name="Adryan B."/>
            <person name="Aguade M."/>
            <person name="Akashi H."/>
            <person name="Anderson W.W."/>
            <person name="Aquadro C.F."/>
            <person name="Ardell D.H."/>
            <person name="Arguello R."/>
            <person name="Artieri C.G."/>
            <person name="Barbash D.A."/>
            <person name="Barker D."/>
            <person name="Barsanti P."/>
            <person name="Batterham P."/>
            <person name="Batzoglou S."/>
            <person name="Begun D."/>
            <person name="Bhutkar A."/>
            <person name="Blanco E."/>
            <person name="Bosak S.A."/>
            <person name="Bradley R.K."/>
            <person name="Brand A.D."/>
            <person name="Brent M.R."/>
            <person name="Brooks A.N."/>
            <person name="Brown R.H."/>
            <person name="Butlin R.K."/>
            <person name="Caggese C."/>
            <person name="Calvi B.R."/>
            <person name="Bernardo de Carvalho A."/>
            <person name="Caspi A."/>
            <person name="Castrezana S."/>
            <person name="Celniker S.E."/>
            <person name="Chang J.L."/>
            <person name="Chapple C."/>
            <person name="Chatterji S."/>
            <person name="Chinwalla A."/>
            <person name="Civetta A."/>
            <person name="Clifton S.W."/>
            <person name="Comeron J.M."/>
            <person name="Costello J.C."/>
            <person name="Coyne J.A."/>
            <person name="Daub J."/>
            <person name="David R.G."/>
            <person name="Delcher A.L."/>
            <person name="Delehaunty K."/>
            <person name="Do C.B."/>
            <person name="Ebling H."/>
            <person name="Edwards K."/>
            <person name="Eickbush T."/>
            <person name="Evans J.D."/>
            <person name="Filipski A."/>
            <person name="Findeiss S."/>
            <person name="Freyhult E."/>
            <person name="Fulton L."/>
            <person name="Fulton R."/>
            <person name="Garcia A.C."/>
            <person name="Gardiner A."/>
            <person name="Garfield D.A."/>
            <person name="Garvin B.E."/>
            <person name="Gibson G."/>
            <person name="Gilbert D."/>
            <person name="Gnerre S."/>
            <person name="Godfrey J."/>
            <person name="Good R."/>
            <person name="Gotea V."/>
            <person name="Gravely B."/>
            <person name="Greenberg A.J."/>
            <person name="Griffiths-Jones S."/>
            <person name="Gross S."/>
            <person name="Guigo R."/>
            <person name="Gustafson E.A."/>
            <person name="Haerty W."/>
            <person name="Hahn M.W."/>
            <person name="Halligan D.L."/>
            <person name="Halpern A.L."/>
            <person name="Halter G.M."/>
            <person name="Han M.V."/>
            <person name="Heger A."/>
            <person name="Hillier L."/>
            <person name="Hinrichs A.S."/>
            <person name="Holmes I."/>
            <person name="Hoskins R.A."/>
            <person name="Hubisz M.J."/>
            <person name="Hultmark D."/>
            <person name="Huntley M.A."/>
            <person name="Jaffe D.B."/>
            <person name="Jagadeeshan S."/>
            <person name="Jeck W.R."/>
            <person name="Johnson J."/>
            <person name="Jones C.D."/>
            <person name="Jordan W.C."/>
            <person name="Karpen G.H."/>
            <person name="Kataoka E."/>
            <person name="Keightley P.D."/>
            <person name="Kheradpour P."/>
            <person name="Kirkness E.F."/>
            <person name="Koerich L.B."/>
            <person name="Kristiansen K."/>
            <person name="Kudrna D."/>
            <person name="Kulathinal R.J."/>
            <person name="Kumar S."/>
            <person name="Kwok R."/>
            <person name="Lander E."/>
            <person name="Langley C.H."/>
            <person name="Lapoint R."/>
            <person name="Lazzaro B.P."/>
            <person name="Lee S.J."/>
            <person name="Levesque L."/>
            <person name="Li R."/>
            <person name="Lin C.F."/>
            <person name="Lin M.F."/>
            <person name="Lindblad-Toh K."/>
            <person name="Llopart A."/>
            <person name="Long M."/>
            <person name="Low L."/>
            <person name="Lozovsky E."/>
            <person name="Lu J."/>
            <person name="Luo M."/>
            <person name="Machado C.A."/>
            <person name="Makalowski W."/>
            <person name="Marzo M."/>
            <person name="Matsuda M."/>
            <person name="Matzkin L."/>
            <person name="McAllister B."/>
            <person name="McBride C.S."/>
            <person name="McKernan B."/>
            <person name="McKernan K."/>
            <person name="Mendez-Lago M."/>
            <person name="Minx P."/>
            <person name="Mollenhauer M.U."/>
            <person name="Montooth K."/>
            <person name="Mount S.M."/>
            <person name="Mu X."/>
            <person name="Myers E."/>
            <person name="Negre B."/>
            <person name="Newfeld S."/>
            <person name="Nielsen R."/>
            <person name="Noor M.A."/>
            <person name="O'Grady P."/>
            <person name="Pachter L."/>
            <person name="Papaceit M."/>
            <person name="Parisi M.J."/>
            <person name="Parisi M."/>
            <person name="Parts L."/>
            <person name="Pedersen J.S."/>
            <person name="Pesole G."/>
            <person name="Phillippy A.M."/>
            <person name="Ponting C.P."/>
            <person name="Pop M."/>
            <person name="Porcelli D."/>
            <person name="Powell J.R."/>
            <person name="Prohaska S."/>
            <person name="Pruitt K."/>
            <person name="Puig M."/>
            <person name="Quesneville H."/>
            <person name="Ram K.R."/>
            <person name="Rand D."/>
            <person name="Rasmussen M.D."/>
            <person name="Reed L.K."/>
            <person name="Reenan R."/>
            <person name="Reily A."/>
            <person name="Remington K.A."/>
            <person name="Rieger T.T."/>
            <person name="Ritchie M.G."/>
            <person name="Robin C."/>
            <person name="Rogers Y.H."/>
            <person name="Rohde C."/>
            <person name="Rozas J."/>
            <person name="Rubenfield M.J."/>
            <person name="Ruiz A."/>
            <person name="Russo S."/>
            <person name="Salzberg S.L."/>
            <person name="Sanchez-Gracia A."/>
            <person name="Saranga D.J."/>
            <person name="Sato H."/>
            <person name="Schaeffer S.W."/>
            <person name="Schatz M.C."/>
            <person name="Schlenke T."/>
            <person name="Schwartz R."/>
            <person name="Segarra C."/>
            <person name="Singh R.S."/>
            <person name="Sirot L."/>
            <person name="Sirota M."/>
            <person name="Sisneros N.B."/>
            <person name="Smith C.D."/>
            <person name="Smith T.F."/>
            <person name="Spieth J."/>
            <person name="Stage D.E."/>
            <person name="Stark A."/>
            <person name="Stephan W."/>
            <person name="Strausberg R.L."/>
            <person name="Strempel S."/>
            <person name="Sturgill D."/>
            <person name="Sutton G."/>
            <person name="Sutton G.G."/>
            <person name="Tao W."/>
            <person name="Teichmann S."/>
            <person name="Tobari Y.N."/>
            <person name="Tomimura Y."/>
            <person name="Tsolas J.M."/>
            <person name="Valente V.L."/>
            <person name="Venter E."/>
            <person name="Venter J.C."/>
            <person name="Vicario S."/>
            <person name="Vieira F.G."/>
            <person name="Vilella A.J."/>
            <person name="Villasante A."/>
            <person name="Walenz B."/>
            <person name="Wang J."/>
            <person name="Wasserman M."/>
            <person name="Watts T."/>
            <person name="Wilson D."/>
            <person name="Wilson R.K."/>
            <person name="Wing R.A."/>
            <person name="Wolfner M.F."/>
            <person name="Wong A."/>
            <person name="Wong G.K."/>
            <person name="Wu C.I."/>
            <person name="Wu G."/>
            <person name="Yamamoto D."/>
            <person name="Yang H.P."/>
            <person name="Yang S.P."/>
            <person name="Yorke J.A."/>
            <person name="Yoshida K."/>
            <person name="Zdobnov E."/>
            <person name="Zhang P."/>
            <person name="Zhang Y."/>
            <person name="Zimin A.V."/>
            <person name="Baldwin J."/>
            <person name="Abdouelleil A."/>
            <person name="Abdulkadir J."/>
            <person name="Abebe A."/>
            <person name="Abera B."/>
            <person name="Abreu J."/>
            <person name="Acer S.C."/>
            <person name="Aftuck L."/>
            <person name="Alexander A."/>
            <person name="An P."/>
            <person name="Anderson E."/>
            <person name="Anderson S."/>
            <person name="Arachi H."/>
            <person name="Azer M."/>
            <person name="Bachantsang P."/>
            <person name="Barry A."/>
            <person name="Bayul T."/>
            <person name="Berlin A."/>
            <person name="Bessette D."/>
            <person name="Bloom T."/>
            <person name="Blye J."/>
            <person name="Boguslavskiy L."/>
            <person name="Bonnet C."/>
            <person name="Boukhgalter B."/>
            <person name="Bourzgui I."/>
            <person name="Brown A."/>
            <person name="Cahill P."/>
            <person name="Channer S."/>
            <person name="Cheshatsang Y."/>
            <person name="Chuda L."/>
            <person name="Citroen M."/>
            <person name="Collymore A."/>
            <person name="Cooke P."/>
            <person name="Costello M."/>
            <person name="D'Aco K."/>
            <person name="Daza R."/>
            <person name="De Haan G."/>
            <person name="DeGray S."/>
            <person name="DeMaso C."/>
            <person name="Dhargay N."/>
            <person name="Dooley K."/>
            <person name="Dooley E."/>
            <person name="Doricent M."/>
            <person name="Dorje P."/>
            <person name="Dorjee K."/>
            <person name="Dupes A."/>
            <person name="Elong R."/>
            <person name="Falk J."/>
            <person name="Farina A."/>
            <person name="Faro S."/>
            <person name="Ferguson D."/>
            <person name="Fisher S."/>
            <person name="Foley C.D."/>
            <person name="Franke A."/>
            <person name="Friedrich D."/>
            <person name="Gadbois L."/>
            <person name="Gearin G."/>
            <person name="Gearin C.R."/>
            <person name="Giannoukos G."/>
            <person name="Goode T."/>
            <person name="Graham J."/>
            <person name="Grandbois E."/>
            <person name="Grewal S."/>
            <person name="Gyaltsen K."/>
            <person name="Hafez N."/>
            <person name="Hagos B."/>
            <person name="Hall J."/>
            <person name="Henson C."/>
            <person name="Hollinger A."/>
            <person name="Honan T."/>
            <person name="Huard M.D."/>
            <person name="Hughes L."/>
            <person name="Hurhula B."/>
            <person name="Husby M.E."/>
            <person name="Kamat A."/>
            <person name="Kanga B."/>
            <person name="Kashin S."/>
            <person name="Khazanovich D."/>
            <person name="Kisner P."/>
            <person name="Lance K."/>
            <person name="Lara M."/>
            <person name="Lee W."/>
            <person name="Lennon N."/>
            <person name="Letendre F."/>
            <person name="LeVine R."/>
            <person name="Lipovsky A."/>
            <person name="Liu X."/>
            <person name="Liu J."/>
            <person name="Liu S."/>
            <person name="Lokyitsang T."/>
            <person name="Lokyitsang Y."/>
            <person name="Lubonja R."/>
            <person name="Lui A."/>
            <person name="MacDonald P."/>
            <person name="Magnisalis V."/>
            <person name="Maru K."/>
            <person name="Matthews C."/>
            <person name="McCusker W."/>
            <person name="McDonough S."/>
            <person name="Mehta T."/>
            <person name="Meldrim J."/>
            <person name="Meneus L."/>
            <person name="Mihai O."/>
            <person name="Mihalev A."/>
            <person name="Mihova T."/>
            <person name="Mittelman R."/>
            <person name="Mlenga V."/>
            <person name="Montmayeur A."/>
            <person name="Mulrain L."/>
            <person name="Navidi A."/>
            <person name="Naylor J."/>
            <person name="Negash T."/>
            <person name="Nguyen T."/>
            <person name="Nguyen N."/>
            <person name="Nicol R."/>
            <person name="Norbu C."/>
            <person name="Norbu N."/>
            <person name="Novod N."/>
            <person name="O'Neill B."/>
            <person name="Osman S."/>
            <person name="Markiewicz E."/>
            <person name="Oyono O.L."/>
            <person name="Patti C."/>
            <person name="Phunkhang P."/>
            <person name="Pierre F."/>
            <person name="Priest M."/>
            <person name="Raghuraman S."/>
            <person name="Rege F."/>
            <person name="Reyes R."/>
            <person name="Rise C."/>
            <person name="Rogov P."/>
            <person name="Ross K."/>
            <person name="Ryan E."/>
            <person name="Settipalli S."/>
            <person name="Shea T."/>
            <person name="Sherpa N."/>
            <person name="Shi L."/>
            <person name="Shih D."/>
            <person name="Sparrow T."/>
            <person name="Spaulding J."/>
            <person name="Stalker J."/>
            <person name="Stange-Thomann N."/>
            <person name="Stavropoulos S."/>
            <person name="Stone C."/>
            <person name="Strader C."/>
            <person name="Tesfaye S."/>
            <person name="Thomson T."/>
            <person name="Thoulutsang Y."/>
            <person name="Thoulutsang D."/>
            <person name="Topham K."/>
            <person name="Topping I."/>
            <person name="Tsamla T."/>
            <person name="Vassiliev H."/>
            <person name="Vo A."/>
            <person name="Wangchuk T."/>
            <person name="Wangdi T."/>
            <person name="Weiand M."/>
            <person name="Wilkinson J."/>
            <person name="Wilson A."/>
            <person name="Yadav S."/>
            <person name="Young G."/>
            <person name="Yu Q."/>
            <person name="Zembek L."/>
            <person name="Zhong D."/>
            <person name="Zimmer A."/>
            <person name="Zwirko Z."/>
            <person name="Jaffe D.B."/>
            <person name="Alvarez P."/>
            <person name="Brockman W."/>
            <person name="Butler J."/>
            <person name="Chin C."/>
            <person name="Gnerre S."/>
            <person name="Grabherr M."/>
            <person name="Kleber M."/>
            <person name="Mauceli E."/>
            <person name="MacCallum I."/>
        </authorList>
    </citation>
    <scope>NUCLEOTIDE SEQUENCE [LARGE SCALE GENOMIC DNA]</scope>
    <source>
        <strain evidence="5">Tucson 14030-0811.24</strain>
    </source>
</reference>
<evidence type="ECO:0000256" key="3">
    <source>
        <dbReference type="SAM" id="MobiDB-lite"/>
    </source>
</evidence>
<protein>
    <recommendedName>
        <fullName evidence="6">Serendipity locus protein alpha</fullName>
    </recommendedName>
</protein>
<dbReference type="PhylomeDB" id="B4MIY9"/>
<dbReference type="FunCoup" id="B4MIY9">
    <property type="interactions" value="8"/>
</dbReference>
<dbReference type="OMA" id="FTCFLDF"/>
<evidence type="ECO:0008006" key="6">
    <source>
        <dbReference type="Google" id="ProtNLM"/>
    </source>
</evidence>
<dbReference type="InParanoid" id="B4MIY9"/>
<feature type="region of interest" description="Disordered" evidence="3">
    <location>
        <begin position="508"/>
        <end position="541"/>
    </location>
</feature>
<gene>
    <name evidence="4" type="primary">Dwil\GK10752</name>
    <name evidence="4" type="ORF">Dwil_GK10752</name>
</gene>
<organism evidence="4 5">
    <name type="scientific">Drosophila willistoni</name>
    <name type="common">Fruit fly</name>
    <dbReference type="NCBI Taxonomy" id="7260"/>
    <lineage>
        <taxon>Eukaryota</taxon>
        <taxon>Metazoa</taxon>
        <taxon>Ecdysozoa</taxon>
        <taxon>Arthropoda</taxon>
        <taxon>Hexapoda</taxon>
        <taxon>Insecta</taxon>
        <taxon>Pterygota</taxon>
        <taxon>Neoptera</taxon>
        <taxon>Endopterygota</taxon>
        <taxon>Diptera</taxon>
        <taxon>Brachycera</taxon>
        <taxon>Muscomorpha</taxon>
        <taxon>Ephydroidea</taxon>
        <taxon>Drosophilidae</taxon>
        <taxon>Drosophila</taxon>
        <taxon>Sophophora</taxon>
    </lineage>
</organism>
<feature type="compositionally biased region" description="Basic and acidic residues" evidence="3">
    <location>
        <begin position="518"/>
        <end position="534"/>
    </location>
</feature>
<evidence type="ECO:0000313" key="5">
    <source>
        <dbReference type="Proteomes" id="UP000007798"/>
    </source>
</evidence>
<proteinExistence type="predicted"/>
<dbReference type="Proteomes" id="UP000007798">
    <property type="component" value="Unassembled WGS sequence"/>
</dbReference>
<comment type="subcellular location">
    <subcellularLocation>
        <location evidence="1">Cytoplasm</location>
    </subcellularLocation>
</comment>
<dbReference type="GO" id="GO:0032154">
    <property type="term" value="C:cleavage furrow"/>
    <property type="evidence" value="ECO:0007669"/>
    <property type="project" value="EnsemblMetazoa"/>
</dbReference>
<dbReference type="KEGG" id="dwi:6637915"/>
<dbReference type="GO" id="GO:0008013">
    <property type="term" value="F:beta-catenin binding"/>
    <property type="evidence" value="ECO:0007669"/>
    <property type="project" value="TreeGrafter"/>
</dbReference>
<dbReference type="GO" id="GO:0051015">
    <property type="term" value="F:actin filament binding"/>
    <property type="evidence" value="ECO:0007669"/>
    <property type="project" value="TreeGrafter"/>
</dbReference>
<sequence>MNLLRAKLENCLLELSKCSDDSNKRMNWLNNFCAALLEFSSAVHKYMSIQNEAVELICLCLTQIMICIRQLENIVKVEKSCDAKIAASHHHFVERARWCLKRMLRICPDKNSKQDELVLNTEGQSFLDLVDSILDTLAPFSNYNEENSYVNVSEILSCPKDTMHLCRRVGSSIDSVLSQTLSFANVALQEDKRALSALCQKVMREFGAFQAECQTSSSASNIKLKTMTMEQALYQLEDFINEALLRLVFQCFLDTEKFSVDKIRNVLRQGDTSLSDDFIADFDVNIDRAMQIGVFAVAFAPNLKMKTIVRSCLASFESLDTSLIPSLQASGTDLHSEILEQHFNEEMMKFKTAMHEIIDSGALVGCYLDILTDGIQLAEKNFKKTPLMDLNQMAMLLLEHFQLTVNEKVLKDSKCGRGVEYFQQFVRMWRECKAILMCAAQVEPQRIIKRFKIMRSILRKLHSCLQTGTKEEMPQEETQQSLAQTNEAKLDLSGILPSQTSILYDTRERRSRNQRQMKPVETETTKENTTEKNKSMKSTAYASVRRRESLRTQMFKRQNIAESRKRYKSITNNQSVNLQISDILDQLTDLSSTFSETQHLLNKK</sequence>
<dbReference type="GO" id="GO:0005737">
    <property type="term" value="C:cytoplasm"/>
    <property type="evidence" value="ECO:0007669"/>
    <property type="project" value="UniProtKB-SubCell"/>
</dbReference>
<keyword evidence="2" id="KW-0963">Cytoplasm</keyword>
<accession>B4MIY9</accession>
<dbReference type="Pfam" id="PF05482">
    <property type="entry name" value="Serendipity_A"/>
    <property type="match status" value="1"/>
</dbReference>
<dbReference type="eggNOG" id="ENOG502SBC0">
    <property type="taxonomic scope" value="Eukaryota"/>
</dbReference>